<dbReference type="GO" id="GO:0008395">
    <property type="term" value="F:steroid hydroxylase activity"/>
    <property type="evidence" value="ECO:0007669"/>
    <property type="project" value="TreeGrafter"/>
</dbReference>
<dbReference type="PRINTS" id="PR00385">
    <property type="entry name" value="P450"/>
</dbReference>
<comment type="cofactor">
    <cofactor evidence="1">
        <name>heme</name>
        <dbReference type="ChEBI" id="CHEBI:30413"/>
    </cofactor>
</comment>
<dbReference type="InterPro" id="IPR036396">
    <property type="entry name" value="Cyt_P450_sf"/>
</dbReference>
<dbReference type="Gene3D" id="1.10.630.10">
    <property type="entry name" value="Cytochrome P450"/>
    <property type="match status" value="1"/>
</dbReference>
<keyword evidence="10" id="KW-1185">Reference proteome</keyword>
<dbReference type="EMBL" id="SMFR01000002">
    <property type="protein sequence ID" value="TCJ97308.1"/>
    <property type="molecule type" value="Genomic_DNA"/>
</dbReference>
<reference evidence="9 10" key="1">
    <citation type="submission" date="2019-03" db="EMBL/GenBank/DDBJ databases">
        <title>Genomic Encyclopedia of Type Strains, Phase IV (KMG-IV): sequencing the most valuable type-strain genomes for metagenomic binning, comparative biology and taxonomic classification.</title>
        <authorList>
            <person name="Goeker M."/>
        </authorList>
    </citation>
    <scope>NUCLEOTIDE SEQUENCE [LARGE SCALE GENOMIC DNA]</scope>
    <source>
        <strain evidence="9 10">DSM 44684</strain>
    </source>
</reference>
<accession>A0A4R1FX30</accession>
<proteinExistence type="inferred from homology"/>
<evidence type="ECO:0000256" key="2">
    <source>
        <dbReference type="ARBA" id="ARBA00010617"/>
    </source>
</evidence>
<dbReference type="RefSeq" id="WP_067446500.1">
    <property type="nucleotide sequence ID" value="NZ_SMFR01000002.1"/>
</dbReference>
<dbReference type="AlphaFoldDB" id="A0A4R1FX30"/>
<organism evidence="9 10">
    <name type="scientific">Nocardia alba</name>
    <dbReference type="NCBI Taxonomy" id="225051"/>
    <lineage>
        <taxon>Bacteria</taxon>
        <taxon>Bacillati</taxon>
        <taxon>Actinomycetota</taxon>
        <taxon>Actinomycetes</taxon>
        <taxon>Mycobacteriales</taxon>
        <taxon>Nocardiaceae</taxon>
        <taxon>Nocardia</taxon>
    </lineage>
</organism>
<keyword evidence="6 8" id="KW-0408">Iron</keyword>
<evidence type="ECO:0000256" key="8">
    <source>
        <dbReference type="RuleBase" id="RU000461"/>
    </source>
</evidence>
<sequence length="412" mass="43747">MTTDLEAIDLFDAAVLDDPYPMYRALREQAPVHRVPGTDFYLVASWAAVTEATQRPAEFSSHLTGVLVAQPGGAPTTFDLDATGQGVHVLATADGDIHAAHRGIVGPALAKRVRTLGPFVTALTERLWAEELDGDRIDWATGVADRLPLAVIAELVGVPGGDAPTLLPLAYDSTEMLGGVVADGRMPALITSAAELAHYAYLAINHAKTRVVQTNSPRTLLEILVASIAAGAIDEQQAVLIVVQLIGAGGESTAGLIASAARLLATDPALQTGLREQPELVPAFLDEVLRLESPFRGHHRHVVADTRLGGVDLPAGSHLLLLWGAANRDPAAYPDPDVVDLHRPRGRAHAAFGAGAHFCIGSALARLEATTAITLLLERTERFGLIDAESPRWVPSLFVRRHATLPLRITRA</sequence>
<dbReference type="InterPro" id="IPR002397">
    <property type="entry name" value="Cyt_P450_B"/>
</dbReference>
<dbReference type="PROSITE" id="PS00086">
    <property type="entry name" value="CYTOCHROME_P450"/>
    <property type="match status" value="1"/>
</dbReference>
<evidence type="ECO:0000313" key="9">
    <source>
        <dbReference type="EMBL" id="TCJ97308.1"/>
    </source>
</evidence>
<dbReference type="Pfam" id="PF00067">
    <property type="entry name" value="p450"/>
    <property type="match status" value="1"/>
</dbReference>
<evidence type="ECO:0000256" key="5">
    <source>
        <dbReference type="ARBA" id="ARBA00023002"/>
    </source>
</evidence>
<dbReference type="OrthoDB" id="502624at2"/>
<evidence type="ECO:0000256" key="1">
    <source>
        <dbReference type="ARBA" id="ARBA00001971"/>
    </source>
</evidence>
<evidence type="ECO:0000256" key="6">
    <source>
        <dbReference type="ARBA" id="ARBA00023004"/>
    </source>
</evidence>
<evidence type="ECO:0000256" key="3">
    <source>
        <dbReference type="ARBA" id="ARBA00022617"/>
    </source>
</evidence>
<keyword evidence="3 8" id="KW-0349">Heme</keyword>
<protein>
    <submittedName>
        <fullName evidence="9">Cytochrome P450</fullName>
    </submittedName>
</protein>
<dbReference type="SUPFAM" id="SSF48264">
    <property type="entry name" value="Cytochrome P450"/>
    <property type="match status" value="1"/>
</dbReference>
<evidence type="ECO:0000313" key="10">
    <source>
        <dbReference type="Proteomes" id="UP000294856"/>
    </source>
</evidence>
<name>A0A4R1FX30_9NOCA</name>
<dbReference type="STRING" id="1210063.GCA_001612665_01011"/>
<dbReference type="PRINTS" id="PR00359">
    <property type="entry name" value="BP450"/>
</dbReference>
<dbReference type="InterPro" id="IPR001128">
    <property type="entry name" value="Cyt_P450"/>
</dbReference>
<dbReference type="GO" id="GO:0036199">
    <property type="term" value="F:cholest-4-en-3-one 26-monooxygenase activity"/>
    <property type="evidence" value="ECO:0007669"/>
    <property type="project" value="TreeGrafter"/>
</dbReference>
<evidence type="ECO:0000256" key="4">
    <source>
        <dbReference type="ARBA" id="ARBA00022723"/>
    </source>
</evidence>
<comment type="similarity">
    <text evidence="2 8">Belongs to the cytochrome P450 family.</text>
</comment>
<dbReference type="GO" id="GO:0006707">
    <property type="term" value="P:cholesterol catabolic process"/>
    <property type="evidence" value="ECO:0007669"/>
    <property type="project" value="TreeGrafter"/>
</dbReference>
<comment type="caution">
    <text evidence="9">The sequence shown here is derived from an EMBL/GenBank/DDBJ whole genome shotgun (WGS) entry which is preliminary data.</text>
</comment>
<keyword evidence="5 8" id="KW-0560">Oxidoreductase</keyword>
<keyword evidence="4 8" id="KW-0479">Metal-binding</keyword>
<dbReference type="InterPro" id="IPR017972">
    <property type="entry name" value="Cyt_P450_CS"/>
</dbReference>
<keyword evidence="7 8" id="KW-0503">Monooxygenase</keyword>
<dbReference type="GO" id="GO:0020037">
    <property type="term" value="F:heme binding"/>
    <property type="evidence" value="ECO:0007669"/>
    <property type="project" value="InterPro"/>
</dbReference>
<dbReference type="GO" id="GO:0005506">
    <property type="term" value="F:iron ion binding"/>
    <property type="evidence" value="ECO:0007669"/>
    <property type="project" value="InterPro"/>
</dbReference>
<dbReference type="PANTHER" id="PTHR46696">
    <property type="entry name" value="P450, PUTATIVE (EUROFUNG)-RELATED"/>
    <property type="match status" value="1"/>
</dbReference>
<dbReference type="Proteomes" id="UP000294856">
    <property type="component" value="Unassembled WGS sequence"/>
</dbReference>
<evidence type="ECO:0000256" key="7">
    <source>
        <dbReference type="ARBA" id="ARBA00023033"/>
    </source>
</evidence>
<gene>
    <name evidence="9" type="ORF">DFR71_3350</name>
</gene>
<dbReference type="PANTHER" id="PTHR46696:SF4">
    <property type="entry name" value="BIOTIN BIOSYNTHESIS CYTOCHROME P450"/>
    <property type="match status" value="1"/>
</dbReference>